<feature type="compositionally biased region" description="Basic and acidic residues" evidence="1">
    <location>
        <begin position="592"/>
        <end position="604"/>
    </location>
</feature>
<proteinExistence type="predicted"/>
<feature type="compositionally biased region" description="Basic and acidic residues" evidence="1">
    <location>
        <begin position="316"/>
        <end position="333"/>
    </location>
</feature>
<feature type="region of interest" description="Disordered" evidence="1">
    <location>
        <begin position="136"/>
        <end position="231"/>
    </location>
</feature>
<feature type="compositionally biased region" description="Basic and acidic residues" evidence="1">
    <location>
        <begin position="531"/>
        <end position="572"/>
    </location>
</feature>
<feature type="compositionally biased region" description="Basic and acidic residues" evidence="1">
    <location>
        <begin position="187"/>
        <end position="208"/>
    </location>
</feature>
<feature type="compositionally biased region" description="Basic and acidic residues" evidence="1">
    <location>
        <begin position="495"/>
        <end position="524"/>
    </location>
</feature>
<name>A0A9P1CAK2_9DINO</name>
<gene>
    <name evidence="2" type="ORF">C1SCF055_LOCUS14480</name>
</gene>
<feature type="compositionally biased region" description="Basic residues" evidence="1">
    <location>
        <begin position="573"/>
        <end position="584"/>
    </location>
</feature>
<organism evidence="2">
    <name type="scientific">Cladocopium goreaui</name>
    <dbReference type="NCBI Taxonomy" id="2562237"/>
    <lineage>
        <taxon>Eukaryota</taxon>
        <taxon>Sar</taxon>
        <taxon>Alveolata</taxon>
        <taxon>Dinophyceae</taxon>
        <taxon>Suessiales</taxon>
        <taxon>Symbiodiniaceae</taxon>
        <taxon>Cladocopium</taxon>
    </lineage>
</organism>
<evidence type="ECO:0000313" key="3">
    <source>
        <dbReference type="EMBL" id="CAL1140563.1"/>
    </source>
</evidence>
<feature type="compositionally biased region" description="Acidic residues" evidence="1">
    <location>
        <begin position="136"/>
        <end position="160"/>
    </location>
</feature>
<protein>
    <submittedName>
        <fullName evidence="2">Uncharacterized protein</fullName>
    </submittedName>
</protein>
<evidence type="ECO:0000313" key="4">
    <source>
        <dbReference type="Proteomes" id="UP001152797"/>
    </source>
</evidence>
<reference evidence="2" key="1">
    <citation type="submission" date="2022-10" db="EMBL/GenBank/DDBJ databases">
        <authorList>
            <person name="Chen Y."/>
            <person name="Dougan E. K."/>
            <person name="Chan C."/>
            <person name="Rhodes N."/>
            <person name="Thang M."/>
        </authorList>
    </citation>
    <scope>NUCLEOTIDE SEQUENCE</scope>
</reference>
<comment type="caution">
    <text evidence="2">The sequence shown here is derived from an EMBL/GenBank/DDBJ whole genome shotgun (WGS) entry which is preliminary data.</text>
</comment>
<feature type="compositionally biased region" description="Basic and acidic residues" evidence="1">
    <location>
        <begin position="406"/>
        <end position="418"/>
    </location>
</feature>
<dbReference type="EMBL" id="CAMXCT030001141">
    <property type="protein sequence ID" value="CAL4774500.1"/>
    <property type="molecule type" value="Genomic_DNA"/>
</dbReference>
<feature type="region of interest" description="Disordered" evidence="1">
    <location>
        <begin position="292"/>
        <end position="640"/>
    </location>
</feature>
<reference evidence="3" key="2">
    <citation type="submission" date="2024-04" db="EMBL/GenBank/DDBJ databases">
        <authorList>
            <person name="Chen Y."/>
            <person name="Shah S."/>
            <person name="Dougan E. K."/>
            <person name="Thang M."/>
            <person name="Chan C."/>
        </authorList>
    </citation>
    <scope>NUCLEOTIDE SEQUENCE [LARGE SCALE GENOMIC DNA]</scope>
</reference>
<evidence type="ECO:0000313" key="2">
    <source>
        <dbReference type="EMBL" id="CAI3987188.1"/>
    </source>
</evidence>
<accession>A0A9P1CAK2</accession>
<feature type="compositionally biased region" description="Basic and acidic residues" evidence="1">
    <location>
        <begin position="467"/>
        <end position="477"/>
    </location>
</feature>
<feature type="compositionally biased region" description="Basic residues" evidence="1">
    <location>
        <begin position="334"/>
        <end position="360"/>
    </location>
</feature>
<dbReference type="EMBL" id="CAMXCT010001141">
    <property type="protein sequence ID" value="CAI3987188.1"/>
    <property type="molecule type" value="Genomic_DNA"/>
</dbReference>
<dbReference type="EMBL" id="CAMXCT020001141">
    <property type="protein sequence ID" value="CAL1140563.1"/>
    <property type="molecule type" value="Genomic_DNA"/>
</dbReference>
<keyword evidence="4" id="KW-1185">Reference proteome</keyword>
<dbReference type="AlphaFoldDB" id="A0A9P1CAK2"/>
<feature type="compositionally biased region" description="Acidic residues" evidence="1">
    <location>
        <begin position="440"/>
        <end position="454"/>
    </location>
</feature>
<sequence length="640" mass="72143">MAQMPSLHGVSREWEQEGDLREHLRRSKELLQWEDDGDQRVNIRNADLNFLVLKPLAKRLRDDSGEVGMHCLPEIQTQIKLLYAVMGKPVPTKSILKNTAKKVKAFMVLIKQKLSRQQVCRSANFRRLMAMVFDPDETQIEIGDSDDDNEEDDDTLEDEAEKSPSSDGKGVEPGSASDGVGIQAGQKAEKAEVGESVEHQVMPKDEVRGGLWSDVSDDLASSSSSDPKHDRIQQLERMLNLARKEQTAKKARVLVQKPVDKTIIIDDTMPYGEDQSDTLAHPFMDDLAEQFNDPEPIFDEEIPAAPVVTRRQQLALKRESQEKQEDDGKDKPARGRGRGKGKGRGRGKQPKQPKVRASGHKNREEDQDEMDDKEDKEAEEEEAPAPPAAAKEKTKEAGKKKKSVKPKKETLATDDGKVKKPRGEKKAGEVKTQANRRGEEDVEDAMMEDMQDGDEVPKSTSESDAMLSREEEEKHEGIGVPNGKEDCDEEEVVDEKDSRNAVKVDVEKGTPDEKQDETPREEKPKRRRLRKISDNEPPEDKKSNEKTEDKWKKTDAPAEEHVMPEKEKEKAQPRKPRKKRKTPSRKQQSGKDAQDQSMPRKQEVTKLIMVLNPRKRRISAKQSVLQRGGAQRLGSIAPSG</sequence>
<evidence type="ECO:0000256" key="1">
    <source>
        <dbReference type="SAM" id="MobiDB-lite"/>
    </source>
</evidence>
<feature type="compositionally biased region" description="Acidic residues" evidence="1">
    <location>
        <begin position="365"/>
        <end position="383"/>
    </location>
</feature>
<dbReference type="Proteomes" id="UP001152797">
    <property type="component" value="Unassembled WGS sequence"/>
</dbReference>